<dbReference type="PANTHER" id="PTHR22911">
    <property type="entry name" value="ACYL-MALONYL CONDENSING ENZYME-RELATED"/>
    <property type="match status" value="1"/>
</dbReference>
<gene>
    <name evidence="4" type="ORF">TCAL_07780</name>
</gene>
<comment type="caution">
    <text evidence="4">The sequence shown here is derived from an EMBL/GenBank/DDBJ whole genome shotgun (WGS) entry which is preliminary data.</text>
</comment>
<dbReference type="SUPFAM" id="SSF103481">
    <property type="entry name" value="Multidrug resistance efflux transporter EmrE"/>
    <property type="match status" value="1"/>
</dbReference>
<feature type="transmembrane region" description="Helical" evidence="2">
    <location>
        <begin position="116"/>
        <end position="135"/>
    </location>
</feature>
<feature type="transmembrane region" description="Helical" evidence="2">
    <location>
        <begin position="186"/>
        <end position="210"/>
    </location>
</feature>
<feature type="domain" description="EamA" evidence="3">
    <location>
        <begin position="117"/>
        <end position="260"/>
    </location>
</feature>
<feature type="transmembrane region" description="Helical" evidence="2">
    <location>
        <begin position="466"/>
        <end position="484"/>
    </location>
</feature>
<keyword evidence="2" id="KW-0472">Membrane</keyword>
<sequence length="571" mass="62576">MSYSNTLKDLFYKKETQERSVAVLAAATHNVSTPAIVVDHPSSDEGGESPLGSPQSVRRKKHLSPLDLRLSIGSLSAPASPTPSLRSRSSTFFRMHSASLTSLFEKDRRQQLVESHMGLALALLSAILMSVYSHMYKQISDQIAKPTVLILRGVIQAMVMFLIAQRSNTPLKAKNVPPGTTFWQKYKVYMILLTVVLIGGIRLCLIFAGLQLIHMSTVHTILNGSPILVMVLSHFLLQNDRFSWVKGLSCVLLVGGVVLNFQPYKWLNDKFEIGFGLGVAFSLGALVFSACGSVFTKMITKNFSKLHIAAYIGLSILVVALLSLLTDSLVMNLVKGDVDPALEDQLLDIFPNTTILEDHDGLDVACIVRKILDEYQLNTTSFEMENSTSIPEDVRHACLIKEPPLLPIHPGVWINAIFVGIMGSIQQFCIIAALQKDKPSKVTMVRSLNILISFTIQSSTDAMPNPLEAIGALLVLVAITFVAFEAPVTKAMQEIPCIGKYLKKEEAPPPGPLRKGLTPSISKKIADSNQNKQSKETSSQSKTKSEQQKQDDANKDAGRALRIYPLPGQAK</sequence>
<feature type="transmembrane region" description="Helical" evidence="2">
    <location>
        <begin position="273"/>
        <end position="296"/>
    </location>
</feature>
<dbReference type="Pfam" id="PF00892">
    <property type="entry name" value="EamA"/>
    <property type="match status" value="1"/>
</dbReference>
<name>A0A553P6X0_TIGCA</name>
<dbReference type="PANTHER" id="PTHR22911:SF137">
    <property type="entry name" value="SOLUTE CARRIER FAMILY 35 MEMBER G2-RELATED"/>
    <property type="match status" value="1"/>
</dbReference>
<keyword evidence="5" id="KW-1185">Reference proteome</keyword>
<reference evidence="4 5" key="1">
    <citation type="journal article" date="2018" name="Nat. Ecol. Evol.">
        <title>Genomic signatures of mitonuclear coevolution across populations of Tigriopus californicus.</title>
        <authorList>
            <person name="Barreto F.S."/>
            <person name="Watson E.T."/>
            <person name="Lima T.G."/>
            <person name="Willett C.S."/>
            <person name="Edmands S."/>
            <person name="Li W."/>
            <person name="Burton R.S."/>
        </authorList>
    </citation>
    <scope>NUCLEOTIDE SEQUENCE [LARGE SCALE GENOMIC DNA]</scope>
    <source>
        <strain evidence="4 5">San Diego</strain>
    </source>
</reference>
<dbReference type="Proteomes" id="UP000318571">
    <property type="component" value="Chromosome 3"/>
</dbReference>
<feature type="transmembrane region" description="Helical" evidence="2">
    <location>
        <begin position="308"/>
        <end position="326"/>
    </location>
</feature>
<evidence type="ECO:0000256" key="2">
    <source>
        <dbReference type="SAM" id="Phobius"/>
    </source>
</evidence>
<dbReference type="EMBL" id="VCGU01000007">
    <property type="protein sequence ID" value="TRY73428.1"/>
    <property type="molecule type" value="Genomic_DNA"/>
</dbReference>
<keyword evidence="2" id="KW-0812">Transmembrane</keyword>
<feature type="transmembrane region" description="Helical" evidence="2">
    <location>
        <begin position="412"/>
        <end position="434"/>
    </location>
</feature>
<dbReference type="GO" id="GO:0016020">
    <property type="term" value="C:membrane"/>
    <property type="evidence" value="ECO:0007669"/>
    <property type="project" value="InterPro"/>
</dbReference>
<feature type="transmembrane region" description="Helical" evidence="2">
    <location>
        <begin position="147"/>
        <end position="165"/>
    </location>
</feature>
<accession>A0A553P6X0</accession>
<dbReference type="InterPro" id="IPR037185">
    <property type="entry name" value="EmrE-like"/>
</dbReference>
<organism evidence="4 5">
    <name type="scientific">Tigriopus californicus</name>
    <name type="common">Marine copepod</name>
    <dbReference type="NCBI Taxonomy" id="6832"/>
    <lineage>
        <taxon>Eukaryota</taxon>
        <taxon>Metazoa</taxon>
        <taxon>Ecdysozoa</taxon>
        <taxon>Arthropoda</taxon>
        <taxon>Crustacea</taxon>
        <taxon>Multicrustacea</taxon>
        <taxon>Hexanauplia</taxon>
        <taxon>Copepoda</taxon>
        <taxon>Harpacticoida</taxon>
        <taxon>Harpacticidae</taxon>
        <taxon>Tigriopus</taxon>
    </lineage>
</organism>
<feature type="compositionally biased region" description="Low complexity" evidence="1">
    <location>
        <begin position="528"/>
        <end position="542"/>
    </location>
</feature>
<dbReference type="AlphaFoldDB" id="A0A553P6X0"/>
<feature type="compositionally biased region" description="Basic and acidic residues" evidence="1">
    <location>
        <begin position="543"/>
        <end position="559"/>
    </location>
</feature>
<feature type="region of interest" description="Disordered" evidence="1">
    <location>
        <begin position="35"/>
        <end position="59"/>
    </location>
</feature>
<evidence type="ECO:0000256" key="1">
    <source>
        <dbReference type="SAM" id="MobiDB-lite"/>
    </source>
</evidence>
<evidence type="ECO:0000313" key="4">
    <source>
        <dbReference type="EMBL" id="TRY73428.1"/>
    </source>
</evidence>
<feature type="transmembrane region" description="Helical" evidence="2">
    <location>
        <begin position="216"/>
        <end position="237"/>
    </location>
</feature>
<feature type="transmembrane region" description="Helical" evidence="2">
    <location>
        <begin position="244"/>
        <end position="261"/>
    </location>
</feature>
<dbReference type="InterPro" id="IPR000620">
    <property type="entry name" value="EamA_dom"/>
</dbReference>
<proteinExistence type="predicted"/>
<feature type="region of interest" description="Disordered" evidence="1">
    <location>
        <begin position="508"/>
        <end position="571"/>
    </location>
</feature>
<evidence type="ECO:0000313" key="5">
    <source>
        <dbReference type="Proteomes" id="UP000318571"/>
    </source>
</evidence>
<evidence type="ECO:0000259" key="3">
    <source>
        <dbReference type="Pfam" id="PF00892"/>
    </source>
</evidence>
<keyword evidence="2" id="KW-1133">Transmembrane helix</keyword>
<protein>
    <recommendedName>
        <fullName evidence="3">EamA domain-containing protein</fullName>
    </recommendedName>
</protein>